<protein>
    <submittedName>
        <fullName evidence="1">Uncharacterized protein</fullName>
    </submittedName>
</protein>
<evidence type="ECO:0000313" key="2">
    <source>
        <dbReference type="Proteomes" id="UP001177003"/>
    </source>
</evidence>
<accession>A0AA35YP48</accession>
<reference evidence="1" key="1">
    <citation type="submission" date="2023-04" db="EMBL/GenBank/DDBJ databases">
        <authorList>
            <person name="Vijverberg K."/>
            <person name="Xiong W."/>
            <person name="Schranz E."/>
        </authorList>
    </citation>
    <scope>NUCLEOTIDE SEQUENCE</scope>
</reference>
<organism evidence="1 2">
    <name type="scientific">Lactuca saligna</name>
    <name type="common">Willowleaf lettuce</name>
    <dbReference type="NCBI Taxonomy" id="75948"/>
    <lineage>
        <taxon>Eukaryota</taxon>
        <taxon>Viridiplantae</taxon>
        <taxon>Streptophyta</taxon>
        <taxon>Embryophyta</taxon>
        <taxon>Tracheophyta</taxon>
        <taxon>Spermatophyta</taxon>
        <taxon>Magnoliopsida</taxon>
        <taxon>eudicotyledons</taxon>
        <taxon>Gunneridae</taxon>
        <taxon>Pentapetalae</taxon>
        <taxon>asterids</taxon>
        <taxon>campanulids</taxon>
        <taxon>Asterales</taxon>
        <taxon>Asteraceae</taxon>
        <taxon>Cichorioideae</taxon>
        <taxon>Cichorieae</taxon>
        <taxon>Lactucinae</taxon>
        <taxon>Lactuca</taxon>
    </lineage>
</organism>
<evidence type="ECO:0000313" key="1">
    <source>
        <dbReference type="EMBL" id="CAI9277382.1"/>
    </source>
</evidence>
<proteinExistence type="predicted"/>
<dbReference type="AlphaFoldDB" id="A0AA35YP48"/>
<sequence length="143" mass="16128">MSPITHNLFLFAPTVSTISLPSQQFSCDQPPSRFVSASLLYSNLLSSPATTHCHKKCNHRYPHLRHHLVAKRRRPPCSDSDIVDLNHSIDPKKPLFFYANLSKGRLSCRCLAPSARVCFEVTEPAKSRVFQVLSRHPGPHNNN</sequence>
<dbReference type="EMBL" id="OX465079">
    <property type="protein sequence ID" value="CAI9277382.1"/>
    <property type="molecule type" value="Genomic_DNA"/>
</dbReference>
<keyword evidence="2" id="KW-1185">Reference proteome</keyword>
<gene>
    <name evidence="1" type="ORF">LSALG_LOCUS17314</name>
</gene>
<dbReference type="Proteomes" id="UP001177003">
    <property type="component" value="Chromosome 3"/>
</dbReference>
<name>A0AA35YP48_LACSI</name>